<dbReference type="GO" id="GO:0004565">
    <property type="term" value="F:beta-galactosidase activity"/>
    <property type="evidence" value="ECO:0007669"/>
    <property type="project" value="UniProtKB-EC"/>
</dbReference>
<dbReference type="Pfam" id="PF21317">
    <property type="entry name" value="BetaGal_ABD_1"/>
    <property type="match status" value="1"/>
</dbReference>
<evidence type="ECO:0000256" key="2">
    <source>
        <dbReference type="ARBA" id="ARBA00009809"/>
    </source>
</evidence>
<gene>
    <name evidence="13" type="primary">lacZ_2</name>
    <name evidence="13" type="ORF">CCAX7_41150</name>
</gene>
<dbReference type="PRINTS" id="PR00742">
    <property type="entry name" value="GLHYDRLASE35"/>
</dbReference>
<dbReference type="Pfam" id="PF01301">
    <property type="entry name" value="Glyco_hydro_35"/>
    <property type="match status" value="1"/>
</dbReference>
<dbReference type="InterPro" id="IPR048912">
    <property type="entry name" value="BetaGal1-like_ABD1"/>
</dbReference>
<dbReference type="InterPro" id="IPR031330">
    <property type="entry name" value="Gly_Hdrlase_35_cat"/>
</dbReference>
<dbReference type="InterPro" id="IPR048913">
    <property type="entry name" value="BetaGal_gal-bd"/>
</dbReference>
<accession>A0A402D692</accession>
<dbReference type="InterPro" id="IPR001944">
    <property type="entry name" value="Glycoside_Hdrlase_35"/>
</dbReference>
<dbReference type="RefSeq" id="WP_119324976.1">
    <property type="nucleotide sequence ID" value="NZ_AP025739.1"/>
</dbReference>
<dbReference type="SUPFAM" id="SSF51445">
    <property type="entry name" value="(Trans)glycosidases"/>
    <property type="match status" value="1"/>
</dbReference>
<keyword evidence="7 8" id="KW-0326">Glycosidase</keyword>
<dbReference type="Pfam" id="PF21467">
    <property type="entry name" value="BetaGal_gal-bd"/>
    <property type="match status" value="1"/>
</dbReference>
<dbReference type="InterPro" id="IPR026283">
    <property type="entry name" value="B-gal_1-like"/>
</dbReference>
<protein>
    <recommendedName>
        <fullName evidence="3 8">Beta-galactosidase</fullName>
        <ecNumber evidence="3 8">3.2.1.23</ecNumber>
    </recommendedName>
</protein>
<reference evidence="13 14" key="1">
    <citation type="journal article" date="2019" name="Int. J. Syst. Evol. Microbiol.">
        <title>Capsulimonas corticalis gen. nov., sp. nov., an aerobic capsulated bacterium, of a novel bacterial order, Capsulimonadales ord. nov., of the class Armatimonadia of the phylum Armatimonadetes.</title>
        <authorList>
            <person name="Li J."/>
            <person name="Kudo C."/>
            <person name="Tonouchi A."/>
        </authorList>
    </citation>
    <scope>NUCLEOTIDE SEQUENCE [LARGE SCALE GENOMIC DNA]</scope>
    <source>
        <strain evidence="13 14">AX-7</strain>
    </source>
</reference>
<evidence type="ECO:0000313" key="14">
    <source>
        <dbReference type="Proteomes" id="UP000287394"/>
    </source>
</evidence>
<evidence type="ECO:0000259" key="11">
    <source>
        <dbReference type="Pfam" id="PF21317"/>
    </source>
</evidence>
<evidence type="ECO:0000259" key="12">
    <source>
        <dbReference type="Pfam" id="PF21467"/>
    </source>
</evidence>
<evidence type="ECO:0000313" key="13">
    <source>
        <dbReference type="EMBL" id="BDI32064.1"/>
    </source>
</evidence>
<organism evidence="13 14">
    <name type="scientific">Capsulimonas corticalis</name>
    <dbReference type="NCBI Taxonomy" id="2219043"/>
    <lineage>
        <taxon>Bacteria</taxon>
        <taxon>Bacillati</taxon>
        <taxon>Armatimonadota</taxon>
        <taxon>Armatimonadia</taxon>
        <taxon>Capsulimonadales</taxon>
        <taxon>Capsulimonadaceae</taxon>
        <taxon>Capsulimonas</taxon>
    </lineage>
</organism>
<comment type="similarity">
    <text evidence="2 9">Belongs to the glycosyl hydrolase 35 family.</text>
</comment>
<evidence type="ECO:0000256" key="3">
    <source>
        <dbReference type="ARBA" id="ARBA00012756"/>
    </source>
</evidence>
<dbReference type="OrthoDB" id="9813184at2"/>
<keyword evidence="14" id="KW-1185">Reference proteome</keyword>
<dbReference type="InterPro" id="IPR008979">
    <property type="entry name" value="Galactose-bd-like_sf"/>
</dbReference>
<evidence type="ECO:0000256" key="5">
    <source>
        <dbReference type="ARBA" id="ARBA00022801"/>
    </source>
</evidence>
<keyword evidence="6" id="KW-0325">Glycoprotein</keyword>
<proteinExistence type="inferred from homology"/>
<dbReference type="SUPFAM" id="SSF49785">
    <property type="entry name" value="Galactose-binding domain-like"/>
    <property type="match status" value="1"/>
</dbReference>
<feature type="domain" description="Beta-galactosidase galactose-binding" evidence="12">
    <location>
        <begin position="499"/>
        <end position="557"/>
    </location>
</feature>
<evidence type="ECO:0000256" key="7">
    <source>
        <dbReference type="ARBA" id="ARBA00023295"/>
    </source>
</evidence>
<evidence type="ECO:0000256" key="8">
    <source>
        <dbReference type="RuleBase" id="RU000675"/>
    </source>
</evidence>
<feature type="domain" description="Glycoside hydrolase 35 catalytic" evidence="10">
    <location>
        <begin position="12"/>
        <end position="324"/>
    </location>
</feature>
<dbReference type="PROSITE" id="PS01182">
    <property type="entry name" value="GLYCOSYL_HYDROL_F35"/>
    <property type="match status" value="1"/>
</dbReference>
<dbReference type="PIRSF" id="PIRSF006336">
    <property type="entry name" value="B-gal"/>
    <property type="match status" value="1"/>
</dbReference>
<evidence type="ECO:0000256" key="1">
    <source>
        <dbReference type="ARBA" id="ARBA00001412"/>
    </source>
</evidence>
<dbReference type="Proteomes" id="UP000287394">
    <property type="component" value="Chromosome"/>
</dbReference>
<comment type="catalytic activity">
    <reaction evidence="1 8">
        <text>Hydrolysis of terminal non-reducing beta-D-galactose residues in beta-D-galactosides.</text>
        <dbReference type="EC" id="3.2.1.23"/>
    </reaction>
</comment>
<evidence type="ECO:0000259" key="10">
    <source>
        <dbReference type="Pfam" id="PF01301"/>
    </source>
</evidence>
<dbReference type="AlphaFoldDB" id="A0A402D692"/>
<keyword evidence="5 8" id="KW-0378">Hydrolase</keyword>
<dbReference type="GO" id="GO:0005975">
    <property type="term" value="P:carbohydrate metabolic process"/>
    <property type="evidence" value="ECO:0007669"/>
    <property type="project" value="InterPro"/>
</dbReference>
<evidence type="ECO:0000256" key="4">
    <source>
        <dbReference type="ARBA" id="ARBA00022729"/>
    </source>
</evidence>
<feature type="domain" description="Beta-galactosidase 1-like first all-beta" evidence="11">
    <location>
        <begin position="369"/>
        <end position="480"/>
    </location>
</feature>
<sequence length="602" mass="67264">MKKFEITPAGFRYDGQPIQIISGAMHYFRIVPEYWEDRLLKLKACGMNAVETYVAWNAHEPRPGEFRFDGILDLVRFIQIAARLDLLVIVRPSPYICAEWDFGGLPAWLLADPGMKVRCMHAPYLAAVDRYYDRLLPMLAPLQCTQGGPIIAMQVENEYGSYGADHEYLRFLERAMQSRGIDVPLFTSDGPSDGMLQGGALPGVFKTVNFGSGSVEAFRKLREYQPAGPRMCMEFWNGWFDHWGEPHHTRDAADAAQNLEEILAAGASVNAYMFHGGSNFGFSSGANFDGAYQPTVTSYDYDAPLDEAGDPTPKYYAFRDTIARYRDLPETAIPAKSVKKRFGVLKVKEQALLFEQLPNLAKPIQRTTPETMEALGQNAGFILYRTRVTGPRTAEPLTIQNVHDRAIVFLDGAIQGTIDRNDKTQDAIKLDIPIGGATLEILVENMGRINYGPHLMDRKGITEGVRLYGQFLHHWEIFCLPMDNLESLQFGPVSATDQPAFHRATFEIDTPADTFVALDGWTKGVCFVNGFNLGRYWDMDPRRNLYLPGPLLRSGVNEIVLFELHGCAGAAEIALVDTAEFPRIVFVAPHAPERSAALEFIA</sequence>
<dbReference type="EMBL" id="AP025739">
    <property type="protein sequence ID" value="BDI32064.1"/>
    <property type="molecule type" value="Genomic_DNA"/>
</dbReference>
<dbReference type="FunFam" id="2.60.120.260:FF:000021">
    <property type="entry name" value="Beta-galactosidase"/>
    <property type="match status" value="1"/>
</dbReference>
<dbReference type="InterPro" id="IPR019801">
    <property type="entry name" value="Glyco_hydro_35_CS"/>
</dbReference>
<dbReference type="KEGG" id="ccot:CCAX7_41150"/>
<dbReference type="InterPro" id="IPR017853">
    <property type="entry name" value="GH"/>
</dbReference>
<dbReference type="FunFam" id="3.20.20.80:FF:000115">
    <property type="entry name" value="Beta-galactosidase"/>
    <property type="match status" value="1"/>
</dbReference>
<dbReference type="PANTHER" id="PTHR23421">
    <property type="entry name" value="BETA-GALACTOSIDASE RELATED"/>
    <property type="match status" value="1"/>
</dbReference>
<dbReference type="Gene3D" id="3.20.20.80">
    <property type="entry name" value="Glycosidases"/>
    <property type="match status" value="1"/>
</dbReference>
<keyword evidence="4" id="KW-0732">Signal</keyword>
<dbReference type="EC" id="3.2.1.23" evidence="3 8"/>
<name>A0A402D692_9BACT</name>
<evidence type="ECO:0000256" key="6">
    <source>
        <dbReference type="ARBA" id="ARBA00023180"/>
    </source>
</evidence>
<dbReference type="Gene3D" id="2.60.120.260">
    <property type="entry name" value="Galactose-binding domain-like"/>
    <property type="match status" value="2"/>
</dbReference>
<evidence type="ECO:0000256" key="9">
    <source>
        <dbReference type="RuleBase" id="RU003679"/>
    </source>
</evidence>